<dbReference type="InterPro" id="IPR019270">
    <property type="entry name" value="DUF2283"/>
</dbReference>
<evidence type="ECO:0000313" key="2">
    <source>
        <dbReference type="EMBL" id="VFK13437.1"/>
    </source>
</evidence>
<name>A0A450W8R7_9GAMM</name>
<accession>A0A450W8R7</accession>
<dbReference type="AlphaFoldDB" id="A0A450W8R7"/>
<gene>
    <name evidence="1" type="ORF">BECKLFY1418A_GA0070994_101718</name>
    <name evidence="2" type="ORF">BECKLFY1418C_GA0070996_100341</name>
</gene>
<organism evidence="2">
    <name type="scientific">Candidatus Kentrum sp. LFY</name>
    <dbReference type="NCBI Taxonomy" id="2126342"/>
    <lineage>
        <taxon>Bacteria</taxon>
        <taxon>Pseudomonadati</taxon>
        <taxon>Pseudomonadota</taxon>
        <taxon>Gammaproteobacteria</taxon>
        <taxon>Candidatus Kentrum</taxon>
    </lineage>
</organism>
<reference evidence="2" key="1">
    <citation type="submission" date="2019-02" db="EMBL/GenBank/DDBJ databases">
        <authorList>
            <person name="Gruber-Vodicka R. H."/>
            <person name="Seah K. B. B."/>
        </authorList>
    </citation>
    <scope>NUCLEOTIDE SEQUENCE</scope>
    <source>
        <strain evidence="2">BECK_BY7</strain>
        <strain evidence="1">BECK_M6</strain>
    </source>
</reference>
<dbReference type="PANTHER" id="PTHR37029">
    <property type="entry name" value="SSR1768 PROTEIN"/>
    <property type="match status" value="1"/>
</dbReference>
<protein>
    <submittedName>
        <fullName evidence="2">Uncharacterized protein YuzE</fullName>
    </submittedName>
</protein>
<dbReference type="PANTHER" id="PTHR37029:SF1">
    <property type="entry name" value="SSR1768 PROTEIN"/>
    <property type="match status" value="1"/>
</dbReference>
<dbReference type="EMBL" id="CAADFH010000017">
    <property type="protein sequence ID" value="VFJ91605.1"/>
    <property type="molecule type" value="Genomic_DNA"/>
</dbReference>
<proteinExistence type="predicted"/>
<dbReference type="Pfam" id="PF10049">
    <property type="entry name" value="DUF2283"/>
    <property type="match status" value="1"/>
</dbReference>
<dbReference type="EMBL" id="CAADFN010000003">
    <property type="protein sequence ID" value="VFK13437.1"/>
    <property type="molecule type" value="Genomic_DNA"/>
</dbReference>
<sequence>MRIKYFEDTDTAHMEFSDHPILETREINENLYIDLDNVGNVVSMTIEHASIQANISELAFQRIAAEG</sequence>
<evidence type="ECO:0000313" key="1">
    <source>
        <dbReference type="EMBL" id="VFJ91605.1"/>
    </source>
</evidence>